<gene>
    <name evidence="1" type="ORF">SMRZ_LOCUS12788</name>
</gene>
<accession>A0A183M9R3</accession>
<evidence type="ECO:0000313" key="1">
    <source>
        <dbReference type="EMBL" id="VDP02084.1"/>
    </source>
</evidence>
<dbReference type="InterPro" id="IPR019129">
    <property type="entry name" value="Folate-sensitive_fs_Fra10Ac1"/>
</dbReference>
<dbReference type="Pfam" id="PF09725">
    <property type="entry name" value="Fra10Ac1"/>
    <property type="match status" value="1"/>
</dbReference>
<evidence type="ECO:0000313" key="2">
    <source>
        <dbReference type="Proteomes" id="UP000277204"/>
    </source>
</evidence>
<proteinExistence type="predicted"/>
<sequence>MNIYSNTTGRVKAYGVLSSDSLTPGGVRRGCLPYTSDRLAKKYWEKLFKEYCLIDLSRYKENKFGMRWRLEKEVISGKGMHCIVCL</sequence>
<name>A0A183M9R3_9TREM</name>
<organism evidence="1 2">
    <name type="scientific">Schistosoma margrebowiei</name>
    <dbReference type="NCBI Taxonomy" id="48269"/>
    <lineage>
        <taxon>Eukaryota</taxon>
        <taxon>Metazoa</taxon>
        <taxon>Spiralia</taxon>
        <taxon>Lophotrochozoa</taxon>
        <taxon>Platyhelminthes</taxon>
        <taxon>Trematoda</taxon>
        <taxon>Digenea</taxon>
        <taxon>Strigeidida</taxon>
        <taxon>Schistosomatoidea</taxon>
        <taxon>Schistosomatidae</taxon>
        <taxon>Schistosoma</taxon>
    </lineage>
</organism>
<protein>
    <submittedName>
        <fullName evidence="1">Uncharacterized protein</fullName>
    </submittedName>
</protein>
<reference evidence="1 2" key="1">
    <citation type="submission" date="2018-11" db="EMBL/GenBank/DDBJ databases">
        <authorList>
            <consortium name="Pathogen Informatics"/>
        </authorList>
    </citation>
    <scope>NUCLEOTIDE SEQUENCE [LARGE SCALE GENOMIC DNA]</scope>
    <source>
        <strain evidence="1 2">Zambia</strain>
    </source>
</reference>
<dbReference type="AlphaFoldDB" id="A0A183M9R3"/>
<dbReference type="EMBL" id="UZAI01008463">
    <property type="protein sequence ID" value="VDP02084.1"/>
    <property type="molecule type" value="Genomic_DNA"/>
</dbReference>
<keyword evidence="2" id="KW-1185">Reference proteome</keyword>
<dbReference type="STRING" id="48269.A0A183M9R3"/>
<dbReference type="Proteomes" id="UP000277204">
    <property type="component" value="Unassembled WGS sequence"/>
</dbReference>